<organism evidence="1 2">
    <name type="scientific">Antrihabitans stalactiti</name>
    <dbReference type="NCBI Taxonomy" id="2584121"/>
    <lineage>
        <taxon>Bacteria</taxon>
        <taxon>Bacillati</taxon>
        <taxon>Actinomycetota</taxon>
        <taxon>Actinomycetes</taxon>
        <taxon>Mycobacteriales</taxon>
        <taxon>Nocardiaceae</taxon>
        <taxon>Antrihabitans</taxon>
    </lineage>
</organism>
<gene>
    <name evidence="1" type="ORF">FGL95_20560</name>
</gene>
<dbReference type="RefSeq" id="WP_169590294.1">
    <property type="nucleotide sequence ID" value="NZ_VCQU01000007.1"/>
</dbReference>
<name>A0A848KER4_9NOCA</name>
<protein>
    <submittedName>
        <fullName evidence="1">Uncharacterized protein</fullName>
    </submittedName>
</protein>
<dbReference type="Proteomes" id="UP000535543">
    <property type="component" value="Unassembled WGS sequence"/>
</dbReference>
<dbReference type="AlphaFoldDB" id="A0A848KER4"/>
<proteinExistence type="predicted"/>
<evidence type="ECO:0000313" key="2">
    <source>
        <dbReference type="Proteomes" id="UP000535543"/>
    </source>
</evidence>
<reference evidence="1 2" key="2">
    <citation type="submission" date="2020-06" db="EMBL/GenBank/DDBJ databases">
        <title>Antribacter stalactiti gen. nov., sp. nov., a new member of the family Nacardiaceae isolated from a cave.</title>
        <authorList>
            <person name="Kim I.S."/>
        </authorList>
    </citation>
    <scope>NUCLEOTIDE SEQUENCE [LARGE SCALE GENOMIC DNA]</scope>
    <source>
        <strain evidence="1 2">YC2-7</strain>
    </source>
</reference>
<reference evidence="1 2" key="1">
    <citation type="submission" date="2019-05" db="EMBL/GenBank/DDBJ databases">
        <authorList>
            <person name="Lee S.D."/>
        </authorList>
    </citation>
    <scope>NUCLEOTIDE SEQUENCE [LARGE SCALE GENOMIC DNA]</scope>
    <source>
        <strain evidence="1 2">YC2-7</strain>
    </source>
</reference>
<evidence type="ECO:0000313" key="1">
    <source>
        <dbReference type="EMBL" id="NMN97433.1"/>
    </source>
</evidence>
<comment type="caution">
    <text evidence="1">The sequence shown here is derived from an EMBL/GenBank/DDBJ whole genome shotgun (WGS) entry which is preliminary data.</text>
</comment>
<dbReference type="EMBL" id="VCQU01000007">
    <property type="protein sequence ID" value="NMN97433.1"/>
    <property type="molecule type" value="Genomic_DNA"/>
</dbReference>
<keyword evidence="2" id="KW-1185">Reference proteome</keyword>
<sequence>MSSPFLDPSISDGEKSVYILRVDGVDGGTEVTSLIEHEDDTYVSSISASRGTEFAFLVEQTFRRNGATMAAHSYKAETRSDGDVVSREEGYFSHTKHIQFGGNVAAFPREVMPVIGGLTLLRGLDFRKGTKQTVEVWLAFSICWPLEVKVEKHTRVDVPAGSFDVWQVRVRPSFSQISGLLDKVVAGFLPPFIAHFETAQGHRMVRFSFPSGPMPWNPRGVLELST</sequence>
<accession>A0A848KER4</accession>